<dbReference type="InterPro" id="IPR038774">
    <property type="entry name" value="CEP162-like"/>
</dbReference>
<dbReference type="STRING" id="37003.ENSKMAP00000013221"/>
<feature type="compositionally biased region" description="Basic and acidic residues" evidence="9">
    <location>
        <begin position="122"/>
        <end position="142"/>
    </location>
</feature>
<dbReference type="GO" id="GO:0005654">
    <property type="term" value="C:nucleoplasm"/>
    <property type="evidence" value="ECO:0007669"/>
    <property type="project" value="TreeGrafter"/>
</dbReference>
<feature type="compositionally biased region" description="Basic and acidic residues" evidence="9">
    <location>
        <begin position="449"/>
        <end position="461"/>
    </location>
</feature>
<feature type="compositionally biased region" description="Basic and acidic residues" evidence="9">
    <location>
        <begin position="361"/>
        <end position="374"/>
    </location>
</feature>
<dbReference type="GO" id="GO:0005814">
    <property type="term" value="C:centriole"/>
    <property type="evidence" value="ECO:0007669"/>
    <property type="project" value="UniProtKB-SubCell"/>
</dbReference>
<comment type="subcellular location">
    <subcellularLocation>
        <location evidence="1">Cytoplasm</location>
        <location evidence="1">Cytoskeleton</location>
        <location evidence="1">Microtubule organizing center</location>
        <location evidence="1">Centrosome</location>
        <location evidence="1">Centriole</location>
    </subcellularLocation>
</comment>
<feature type="region of interest" description="Disordered" evidence="9">
    <location>
        <begin position="397"/>
        <end position="416"/>
    </location>
</feature>
<keyword evidence="11" id="KW-1185">Reference proteome</keyword>
<feature type="compositionally biased region" description="Basic and acidic residues" evidence="9">
    <location>
        <begin position="155"/>
        <end position="172"/>
    </location>
</feature>
<evidence type="ECO:0000256" key="1">
    <source>
        <dbReference type="ARBA" id="ARBA00004114"/>
    </source>
</evidence>
<feature type="compositionally biased region" description="Polar residues" evidence="9">
    <location>
        <begin position="337"/>
        <end position="347"/>
    </location>
</feature>
<protein>
    <recommendedName>
        <fullName evidence="3">Centrosomal protein of 162 kDa</fullName>
    </recommendedName>
</protein>
<evidence type="ECO:0000256" key="9">
    <source>
        <dbReference type="SAM" id="MobiDB-lite"/>
    </source>
</evidence>
<feature type="region of interest" description="Disordered" evidence="9">
    <location>
        <begin position="227"/>
        <end position="273"/>
    </location>
</feature>
<feature type="compositionally biased region" description="Polar residues" evidence="9">
    <location>
        <begin position="110"/>
        <end position="120"/>
    </location>
</feature>
<evidence type="ECO:0000256" key="7">
    <source>
        <dbReference type="ARBA" id="ARBA00023054"/>
    </source>
</evidence>
<evidence type="ECO:0000256" key="6">
    <source>
        <dbReference type="ARBA" id="ARBA00022794"/>
    </source>
</evidence>
<evidence type="ECO:0000256" key="4">
    <source>
        <dbReference type="ARBA" id="ARBA00022490"/>
    </source>
</evidence>
<dbReference type="PANTHER" id="PTHR34031">
    <property type="entry name" value="CENTROSOMAL PROTEIN OF 162 KDA"/>
    <property type="match status" value="1"/>
</dbReference>
<feature type="region of interest" description="Disordered" evidence="9">
    <location>
        <begin position="422"/>
        <end position="461"/>
    </location>
</feature>
<dbReference type="PANTHER" id="PTHR34031:SF1">
    <property type="entry name" value="CENTROSOMAL PROTEIN OF 162 KDA"/>
    <property type="match status" value="1"/>
</dbReference>
<dbReference type="GO" id="GO:0005879">
    <property type="term" value="C:axonemal microtubule"/>
    <property type="evidence" value="ECO:0007669"/>
    <property type="project" value="TreeGrafter"/>
</dbReference>
<comment type="similarity">
    <text evidence="2">Belongs to the CEP162 family.</text>
</comment>
<feature type="compositionally biased region" description="Basic and acidic residues" evidence="9">
    <location>
        <begin position="404"/>
        <end position="416"/>
    </location>
</feature>
<organism evidence="10 11">
    <name type="scientific">Kryptolebias marmoratus</name>
    <name type="common">Mangrove killifish</name>
    <name type="synonym">Rivulus marmoratus</name>
    <dbReference type="NCBI Taxonomy" id="37003"/>
    <lineage>
        <taxon>Eukaryota</taxon>
        <taxon>Metazoa</taxon>
        <taxon>Chordata</taxon>
        <taxon>Craniata</taxon>
        <taxon>Vertebrata</taxon>
        <taxon>Euteleostomi</taxon>
        <taxon>Actinopterygii</taxon>
        <taxon>Neopterygii</taxon>
        <taxon>Teleostei</taxon>
        <taxon>Neoteleostei</taxon>
        <taxon>Acanthomorphata</taxon>
        <taxon>Ovalentaria</taxon>
        <taxon>Atherinomorphae</taxon>
        <taxon>Cyprinodontiformes</taxon>
        <taxon>Rivulidae</taxon>
        <taxon>Kryptolebias</taxon>
    </lineage>
</organism>
<dbReference type="AlphaFoldDB" id="A0A3Q3AA80"/>
<reference evidence="10" key="2">
    <citation type="submission" date="2025-09" db="UniProtKB">
        <authorList>
            <consortium name="Ensembl"/>
        </authorList>
    </citation>
    <scope>IDENTIFICATION</scope>
</reference>
<evidence type="ECO:0000313" key="11">
    <source>
        <dbReference type="Proteomes" id="UP000264800"/>
    </source>
</evidence>
<evidence type="ECO:0000256" key="8">
    <source>
        <dbReference type="ARBA" id="ARBA00023212"/>
    </source>
</evidence>
<evidence type="ECO:0000256" key="5">
    <source>
        <dbReference type="ARBA" id="ARBA00022701"/>
    </source>
</evidence>
<evidence type="ECO:0000313" key="10">
    <source>
        <dbReference type="Ensembl" id="ENSKMAP00000013221.1"/>
    </source>
</evidence>
<keyword evidence="8" id="KW-0206">Cytoskeleton</keyword>
<proteinExistence type="inferred from homology"/>
<reference evidence="10" key="1">
    <citation type="submission" date="2025-08" db="UniProtKB">
        <authorList>
            <consortium name="Ensembl"/>
        </authorList>
    </citation>
    <scope>IDENTIFICATION</scope>
</reference>
<accession>A0A3Q3AA80</accession>
<dbReference type="Ensembl" id="ENSKMAT00000013424.1">
    <property type="protein sequence ID" value="ENSKMAP00000013221.1"/>
    <property type="gene ID" value="ENSKMAG00000009933.1"/>
</dbReference>
<feature type="region of interest" description="Disordered" evidence="9">
    <location>
        <begin position="21"/>
        <end position="68"/>
    </location>
</feature>
<sequence length="461" mass="51177">MSHKLTKEELDAQFEEFLKESVSDDSVDLGSSDKPSQDKTSHKLNQKPTISLLQDDEHGSEATAEESVMVAAGNPSSLGLDTLEEEEEKAKFFAQLEAGASATIDYSKLNTELDSTNSKMATDLRKDASDEQNKDNQSKVRVTETVGESQGSPHYSEDFEEKERMKELLEKPKMSPILARVSLYDSLDDEEDRQKNTGGLQDRGQLYAQSGLSEIEALQEAYRQIHTVEDSDEARHLSVEEKEMIDKHSFPSPPPQHTQQSLQPASTNESDLPTAEELMRPFCPEHDQIRGFTLQPVRSVELDQEKLTPSVGRTFLVLTESALEHQGKTDSAAGLKGTSSGQMSHGSRSPEPPSHELTWSIRKEVNRLMQDENKNSSQTSSHKGKVKKQLASCSSSVFQPSACSEKRPTVAPVKDRIVHERAAINNKSSRTSKAADVFKTQPATQYTRNQEKHKGDSAGLY</sequence>
<dbReference type="Proteomes" id="UP000264800">
    <property type="component" value="Unplaced"/>
</dbReference>
<name>A0A3Q3AA80_KRYMA</name>
<keyword evidence="4" id="KW-0963">Cytoplasm</keyword>
<evidence type="ECO:0000256" key="2">
    <source>
        <dbReference type="ARBA" id="ARBA00009485"/>
    </source>
</evidence>
<feature type="compositionally biased region" description="Basic and acidic residues" evidence="9">
    <location>
        <begin position="227"/>
        <end position="249"/>
    </location>
</feature>
<dbReference type="GO" id="GO:0034451">
    <property type="term" value="C:centriolar satellite"/>
    <property type="evidence" value="ECO:0007669"/>
    <property type="project" value="TreeGrafter"/>
</dbReference>
<keyword evidence="5" id="KW-0493">Microtubule</keyword>
<feature type="region of interest" description="Disordered" evidence="9">
    <location>
        <begin position="325"/>
        <end position="391"/>
    </location>
</feature>
<feature type="compositionally biased region" description="Polar residues" evidence="9">
    <location>
        <begin position="257"/>
        <end position="271"/>
    </location>
</feature>
<keyword evidence="7" id="KW-0175">Coiled coil</keyword>
<dbReference type="GO" id="GO:0060271">
    <property type="term" value="P:cilium assembly"/>
    <property type="evidence" value="ECO:0007669"/>
    <property type="project" value="TreeGrafter"/>
</dbReference>
<feature type="region of interest" description="Disordered" evidence="9">
    <location>
        <begin position="110"/>
        <end position="172"/>
    </location>
</feature>
<evidence type="ECO:0000256" key="3">
    <source>
        <dbReference type="ARBA" id="ARBA00021406"/>
    </source>
</evidence>
<keyword evidence="6" id="KW-0970">Cilium biogenesis/degradation</keyword>